<dbReference type="Proteomes" id="UP001392437">
    <property type="component" value="Unassembled WGS sequence"/>
</dbReference>
<keyword evidence="2" id="KW-0812">Transmembrane</keyword>
<feature type="compositionally biased region" description="Low complexity" evidence="1">
    <location>
        <begin position="95"/>
        <end position="110"/>
    </location>
</feature>
<keyword evidence="2" id="KW-0472">Membrane</keyword>
<evidence type="ECO:0000313" key="4">
    <source>
        <dbReference type="Proteomes" id="UP001392437"/>
    </source>
</evidence>
<feature type="transmembrane region" description="Helical" evidence="2">
    <location>
        <begin position="27"/>
        <end position="46"/>
    </location>
</feature>
<feature type="region of interest" description="Disordered" evidence="1">
    <location>
        <begin position="71"/>
        <end position="110"/>
    </location>
</feature>
<accession>A0AAW0QJT2</accession>
<gene>
    <name evidence="3" type="ORF">PG999_013083</name>
</gene>
<protein>
    <submittedName>
        <fullName evidence="3">Uncharacterized protein</fullName>
    </submittedName>
</protein>
<dbReference type="AlphaFoldDB" id="A0AAW0QJT2"/>
<organism evidence="3 4">
    <name type="scientific">Apiospora kogelbergensis</name>
    <dbReference type="NCBI Taxonomy" id="1337665"/>
    <lineage>
        <taxon>Eukaryota</taxon>
        <taxon>Fungi</taxon>
        <taxon>Dikarya</taxon>
        <taxon>Ascomycota</taxon>
        <taxon>Pezizomycotina</taxon>
        <taxon>Sordariomycetes</taxon>
        <taxon>Xylariomycetidae</taxon>
        <taxon>Amphisphaeriales</taxon>
        <taxon>Apiosporaceae</taxon>
        <taxon>Apiospora</taxon>
    </lineage>
</organism>
<evidence type="ECO:0000256" key="2">
    <source>
        <dbReference type="SAM" id="Phobius"/>
    </source>
</evidence>
<proteinExistence type="predicted"/>
<sequence length="110" mass="11974">MQLIGTTLFCCGLGLLAVGSVMIVGAAFMGIVYGLVVSVLYVRRWLQMWWRRQRRTEVLVLKEVPGKGQQTVEGKAYDDLEDKEITDGSEDTPPSLSSSSSSSSSSSVIL</sequence>
<evidence type="ECO:0000256" key="1">
    <source>
        <dbReference type="SAM" id="MobiDB-lite"/>
    </source>
</evidence>
<reference evidence="3 4" key="1">
    <citation type="submission" date="2023-01" db="EMBL/GenBank/DDBJ databases">
        <title>Analysis of 21 Apiospora genomes using comparative genomics revels a genus with tremendous synthesis potential of carbohydrate active enzymes and secondary metabolites.</title>
        <authorList>
            <person name="Sorensen T."/>
        </authorList>
    </citation>
    <scope>NUCLEOTIDE SEQUENCE [LARGE SCALE GENOMIC DNA]</scope>
    <source>
        <strain evidence="3 4">CBS 117206</strain>
    </source>
</reference>
<keyword evidence="2" id="KW-1133">Transmembrane helix</keyword>
<dbReference type="EMBL" id="JAQQWP010000010">
    <property type="protein sequence ID" value="KAK8097139.1"/>
    <property type="molecule type" value="Genomic_DNA"/>
</dbReference>
<feature type="compositionally biased region" description="Basic and acidic residues" evidence="1">
    <location>
        <begin position="75"/>
        <end position="86"/>
    </location>
</feature>
<evidence type="ECO:0000313" key="3">
    <source>
        <dbReference type="EMBL" id="KAK8097139.1"/>
    </source>
</evidence>
<keyword evidence="4" id="KW-1185">Reference proteome</keyword>
<comment type="caution">
    <text evidence="3">The sequence shown here is derived from an EMBL/GenBank/DDBJ whole genome shotgun (WGS) entry which is preliminary data.</text>
</comment>
<name>A0AAW0QJT2_9PEZI</name>